<proteinExistence type="predicted"/>
<dbReference type="OrthoDB" id="9816064at2"/>
<dbReference type="KEGG" id="pgv:SL003B_3169"/>
<dbReference type="EMBL" id="CP002568">
    <property type="protein sequence ID" value="ADZ71591.1"/>
    <property type="molecule type" value="Genomic_DNA"/>
</dbReference>
<gene>
    <name evidence="1" type="ordered locus">SL003B_3169</name>
</gene>
<evidence type="ECO:0000313" key="1">
    <source>
        <dbReference type="EMBL" id="ADZ71591.1"/>
    </source>
</evidence>
<dbReference type="PANTHER" id="PTHR40267:SF1">
    <property type="entry name" value="BLR3294 PROTEIN"/>
    <property type="match status" value="1"/>
</dbReference>
<sequence length="247" mass="25201">MTSRPGDGRPLVGLIVPPATGLVPPEPPALYGDALRFAARGLALATMTRDGYDDVIDRVEAAARALAAEGAAAVALMGTSLSFYRGAAFNDALVERMASATGLPVTTMSCAVVEALRAVGARRLAVATAYVDEVNDRLTAFLLHHGFEVLGLDSLQISAVGDVLAIGDDDLIGLGTRAFVAAPEADALLVSCGGLQTLSVTLPLEDRLGVPVISSAVAGAWAAARLIGHGGEAPGYGRLLETAPKSE</sequence>
<organism evidence="1 2">
    <name type="scientific">Polymorphum gilvum (strain LMG 25793 / CGMCC 1.9160 / SL003B-26A1)</name>
    <dbReference type="NCBI Taxonomy" id="991905"/>
    <lineage>
        <taxon>Bacteria</taxon>
        <taxon>Pseudomonadati</taxon>
        <taxon>Pseudomonadota</taxon>
        <taxon>Alphaproteobacteria</taxon>
        <taxon>Rhodobacterales</taxon>
        <taxon>Paracoccaceae</taxon>
        <taxon>Polymorphum</taxon>
    </lineage>
</organism>
<dbReference type="Gene3D" id="3.40.50.12500">
    <property type="match status" value="1"/>
</dbReference>
<protein>
    <submittedName>
        <fullName evidence="1">Arylmalonate decarboxylase</fullName>
    </submittedName>
</protein>
<name>F2IXG8_POLGS</name>
<dbReference type="InterPro" id="IPR026286">
    <property type="entry name" value="MaiA/AMDase"/>
</dbReference>
<keyword evidence="2" id="KW-1185">Reference proteome</keyword>
<dbReference type="PATRIC" id="fig|991905.3.peg.3255"/>
<accession>F2IXG8</accession>
<dbReference type="HOGENOM" id="CLU_068086_5_1_5"/>
<reference evidence="1 2" key="1">
    <citation type="journal article" date="2011" name="J. Bacteriol.">
        <title>Complete genome sequence of Polymorphum gilvum SL003B-26A1T, a crude oil-degrading bacterium from oil-polluted saline soil.</title>
        <authorList>
            <person name="Li S.G."/>
            <person name="Tang Y.Q."/>
            <person name="Nie Y."/>
            <person name="Cai M."/>
            <person name="Wu X.L."/>
        </authorList>
    </citation>
    <scope>NUCLEOTIDE SEQUENCE [LARGE SCALE GENOMIC DNA]</scope>
    <source>
        <strain evidence="2">LMG 25793 / CGMCC 1.9160 / SL003B-26A1</strain>
    </source>
</reference>
<evidence type="ECO:0000313" key="2">
    <source>
        <dbReference type="Proteomes" id="UP000008130"/>
    </source>
</evidence>
<dbReference type="PIRSF" id="PIRSF015736">
    <property type="entry name" value="MI"/>
    <property type="match status" value="1"/>
</dbReference>
<dbReference type="eggNOG" id="COG3473">
    <property type="taxonomic scope" value="Bacteria"/>
</dbReference>
<dbReference type="PANTHER" id="PTHR40267">
    <property type="entry name" value="BLR3294 PROTEIN"/>
    <property type="match status" value="1"/>
</dbReference>
<dbReference type="InterPro" id="IPR053714">
    <property type="entry name" value="Iso_Racemase_Enz_sf"/>
</dbReference>
<dbReference type="RefSeq" id="WP_013653902.1">
    <property type="nucleotide sequence ID" value="NC_015259.1"/>
</dbReference>
<dbReference type="AlphaFoldDB" id="F2IXG8"/>
<dbReference type="Pfam" id="PF17645">
    <property type="entry name" value="Amdase"/>
    <property type="match status" value="1"/>
</dbReference>
<dbReference type="STRING" id="991905.SL003B_3169"/>
<dbReference type="Proteomes" id="UP000008130">
    <property type="component" value="Chromosome"/>
</dbReference>